<name>A0ABQ9XIY5_9EUKA</name>
<feature type="region of interest" description="Disordered" evidence="1">
    <location>
        <begin position="315"/>
        <end position="349"/>
    </location>
</feature>
<proteinExistence type="predicted"/>
<feature type="compositionally biased region" description="Polar residues" evidence="1">
    <location>
        <begin position="130"/>
        <end position="159"/>
    </location>
</feature>
<organism evidence="2 3">
    <name type="scientific">Blattamonas nauphoetae</name>
    <dbReference type="NCBI Taxonomy" id="2049346"/>
    <lineage>
        <taxon>Eukaryota</taxon>
        <taxon>Metamonada</taxon>
        <taxon>Preaxostyla</taxon>
        <taxon>Oxymonadida</taxon>
        <taxon>Blattamonas</taxon>
    </lineage>
</organism>
<evidence type="ECO:0000313" key="2">
    <source>
        <dbReference type="EMBL" id="KAK2952393.1"/>
    </source>
</evidence>
<feature type="compositionally biased region" description="Acidic residues" evidence="1">
    <location>
        <begin position="339"/>
        <end position="348"/>
    </location>
</feature>
<gene>
    <name evidence="2" type="ORF">BLNAU_12655</name>
</gene>
<dbReference type="InterPro" id="IPR036353">
    <property type="entry name" value="XPC-bd_sf"/>
</dbReference>
<dbReference type="EMBL" id="JARBJD010000104">
    <property type="protein sequence ID" value="KAK2952393.1"/>
    <property type="molecule type" value="Genomic_DNA"/>
</dbReference>
<keyword evidence="3" id="KW-1185">Reference proteome</keyword>
<dbReference type="Proteomes" id="UP001281761">
    <property type="component" value="Unassembled WGS sequence"/>
</dbReference>
<dbReference type="InterPro" id="IPR029071">
    <property type="entry name" value="Ubiquitin-like_domsf"/>
</dbReference>
<evidence type="ECO:0000313" key="3">
    <source>
        <dbReference type="Proteomes" id="UP001281761"/>
    </source>
</evidence>
<accession>A0ABQ9XIY5</accession>
<sequence>MAQSLTVKLRDLHQKEYTVIVEKTATIGDLKREFTIQEQITGDISIKQSGTDIPDDMKLTDHHFAQKDGIVTGLDVVFPSNPVGSSSGGSYTTDGTSIISHDSLNTNTTTNSLDTVIGRGLDLIPPEFRNTIQPSPQNQTQSNDRLNQPIRNPSDQPLPTASDRVFKFIDRDTGQPSSFEIPEIRRPTEEEWANVTEKHMQNIFELSDGNYPGWKEEKARREKLKAQDPNWFPECEREMHERSAEIEAFSENPQFQTFKDIIRSNPMAYPDLLKELDETAPHLAYEMKCKPYCVARALLGPPGKRKYWNAPRKPRLRPLKNQYPPDSPVWRDVQLQNLPEEEDDDDTDYSFYWREENARYVDPPSN</sequence>
<dbReference type="SUPFAM" id="SSF101238">
    <property type="entry name" value="XPC-binding domain"/>
    <property type="match status" value="1"/>
</dbReference>
<dbReference type="SUPFAM" id="SSF54236">
    <property type="entry name" value="Ubiquitin-like"/>
    <property type="match status" value="1"/>
</dbReference>
<evidence type="ECO:0008006" key="4">
    <source>
        <dbReference type="Google" id="ProtNLM"/>
    </source>
</evidence>
<evidence type="ECO:0000256" key="1">
    <source>
        <dbReference type="SAM" id="MobiDB-lite"/>
    </source>
</evidence>
<comment type="caution">
    <text evidence="2">The sequence shown here is derived from an EMBL/GenBank/DDBJ whole genome shotgun (WGS) entry which is preliminary data.</text>
</comment>
<reference evidence="2 3" key="1">
    <citation type="journal article" date="2022" name="bioRxiv">
        <title>Genomics of Preaxostyla Flagellates Illuminates Evolutionary Transitions and the Path Towards Mitochondrial Loss.</title>
        <authorList>
            <person name="Novak L.V.F."/>
            <person name="Treitli S.C."/>
            <person name="Pyrih J."/>
            <person name="Halakuc P."/>
            <person name="Pipaliya S.V."/>
            <person name="Vacek V."/>
            <person name="Brzon O."/>
            <person name="Soukal P."/>
            <person name="Eme L."/>
            <person name="Dacks J.B."/>
            <person name="Karnkowska A."/>
            <person name="Elias M."/>
            <person name="Hampl V."/>
        </authorList>
    </citation>
    <scope>NUCLEOTIDE SEQUENCE [LARGE SCALE GENOMIC DNA]</scope>
    <source>
        <strain evidence="2">NAU3</strain>
        <tissue evidence="2">Gut</tissue>
    </source>
</reference>
<dbReference type="Gene3D" id="1.10.10.540">
    <property type="entry name" value="XPC-binding domain"/>
    <property type="match status" value="1"/>
</dbReference>
<feature type="region of interest" description="Disordered" evidence="1">
    <location>
        <begin position="126"/>
        <end position="160"/>
    </location>
</feature>
<protein>
    <recommendedName>
        <fullName evidence="4">Ubiquitin-like domain-containing protein</fullName>
    </recommendedName>
</protein>